<gene>
    <name evidence="2" type="ORF">SAMN04488690_2661</name>
</gene>
<evidence type="ECO:0000256" key="1">
    <source>
        <dbReference type="SAM" id="SignalP"/>
    </source>
</evidence>
<reference evidence="3" key="1">
    <citation type="submission" date="2016-10" db="EMBL/GenBank/DDBJ databases">
        <authorList>
            <person name="Varghese N."/>
        </authorList>
    </citation>
    <scope>NUCLEOTIDE SEQUENCE [LARGE SCALE GENOMIC DNA]</scope>
    <source>
        <strain evidence="3">92MFCol6.1</strain>
    </source>
</reference>
<evidence type="ECO:0000313" key="3">
    <source>
        <dbReference type="Proteomes" id="UP000191133"/>
    </source>
</evidence>
<accession>A0A1W1H007</accession>
<evidence type="ECO:0008006" key="4">
    <source>
        <dbReference type="Google" id="ProtNLM"/>
    </source>
</evidence>
<dbReference type="AlphaFoldDB" id="A0A1W1H007"/>
<dbReference type="PROSITE" id="PS51257">
    <property type="entry name" value="PROKAR_LIPOPROTEIN"/>
    <property type="match status" value="1"/>
</dbReference>
<evidence type="ECO:0000313" key="2">
    <source>
        <dbReference type="EMBL" id="SLM24932.1"/>
    </source>
</evidence>
<feature type="chain" id="PRO_5010721654" description="Kazal-type serine protease inhibitor domain-containing protein" evidence="1">
    <location>
        <begin position="25"/>
        <end position="66"/>
    </location>
</feature>
<sequence>MRAIRKVIVAAVFALACTGSVAVAGPVQPCDFPCWKAYQACVSGGGDAMECQFEYDRCVMDRCGAV</sequence>
<keyword evidence="1" id="KW-0732">Signal</keyword>
<dbReference type="Proteomes" id="UP000191133">
    <property type="component" value="Unassembled WGS sequence"/>
</dbReference>
<proteinExistence type="predicted"/>
<organism evidence="2 3">
    <name type="scientific">Stenotrophomonas indicatrix</name>
    <dbReference type="NCBI Taxonomy" id="2045451"/>
    <lineage>
        <taxon>Bacteria</taxon>
        <taxon>Pseudomonadati</taxon>
        <taxon>Pseudomonadota</taxon>
        <taxon>Gammaproteobacteria</taxon>
        <taxon>Lysobacterales</taxon>
        <taxon>Lysobacteraceae</taxon>
        <taxon>Stenotrophomonas</taxon>
    </lineage>
</organism>
<dbReference type="RefSeq" id="WP_033832284.1">
    <property type="nucleotide sequence ID" value="NZ_CP079106.1"/>
</dbReference>
<dbReference type="EMBL" id="FWEU01000003">
    <property type="protein sequence ID" value="SLM24932.1"/>
    <property type="molecule type" value="Genomic_DNA"/>
</dbReference>
<name>A0A1W1H007_9GAMM</name>
<feature type="signal peptide" evidence="1">
    <location>
        <begin position="1"/>
        <end position="24"/>
    </location>
</feature>
<protein>
    <recommendedName>
        <fullName evidence="4">Kazal-type serine protease inhibitor domain-containing protein</fullName>
    </recommendedName>
</protein>